<keyword evidence="6 7" id="KW-0819">tRNA processing</keyword>
<dbReference type="Proteomes" id="UP000326914">
    <property type="component" value="Chromosome"/>
</dbReference>
<evidence type="ECO:0000313" key="8">
    <source>
        <dbReference type="EMBL" id="QFQ32355.1"/>
    </source>
</evidence>
<proteinExistence type="inferred from homology"/>
<comment type="catalytic activity">
    <reaction evidence="1 7">
        <text>guanosine(46) in tRNA + S-adenosyl-L-methionine = N(7)-methylguanosine(46) in tRNA + S-adenosyl-L-homocysteine</text>
        <dbReference type="Rhea" id="RHEA:42708"/>
        <dbReference type="Rhea" id="RHEA-COMP:10188"/>
        <dbReference type="Rhea" id="RHEA-COMP:10189"/>
        <dbReference type="ChEBI" id="CHEBI:57856"/>
        <dbReference type="ChEBI" id="CHEBI:59789"/>
        <dbReference type="ChEBI" id="CHEBI:74269"/>
        <dbReference type="ChEBI" id="CHEBI:74480"/>
        <dbReference type="EC" id="2.1.1.33"/>
    </reaction>
</comment>
<evidence type="ECO:0000256" key="5">
    <source>
        <dbReference type="ARBA" id="ARBA00022691"/>
    </source>
</evidence>
<dbReference type="EC" id="2.1.1.33" evidence="7"/>
<comment type="similarity">
    <text evidence="7">Belongs to the class I-like SAM-binding methyltransferase superfamily. TrmB family.</text>
</comment>
<sequence length="238" mass="28023">MKNNIITPQYKNGIFLRKNQSFVCRKGRITQSQLKSIQRYWPLFGIDYQLKNINFELVFKHNYPVILDIGFGSGDSLVQMAIDSYNKNFLGIEVYSSGIGSCLRLAYISDLKNLKIIRYDAIEVIENMIGNHTLSKIQIFFPDPWPKKRHHKRRMIQYDFLKKILKKLIFNGVLHIKTDSKEYAFYILDAIKKINQYLNLSNMHSLIENSSIYTKTRFEKKANMLGNKVFNLIFQSKF</sequence>
<dbReference type="PANTHER" id="PTHR23417">
    <property type="entry name" value="3-DEOXY-D-MANNO-OCTULOSONIC-ACID TRANSFERASE/TRNA GUANINE-N 7 - -METHYLTRANSFERASE"/>
    <property type="match status" value="1"/>
</dbReference>
<dbReference type="Gene3D" id="3.40.50.150">
    <property type="entry name" value="Vaccinia Virus protein VP39"/>
    <property type="match status" value="1"/>
</dbReference>
<dbReference type="EMBL" id="CP042426">
    <property type="protein sequence ID" value="QFQ32355.1"/>
    <property type="molecule type" value="Genomic_DNA"/>
</dbReference>
<evidence type="ECO:0000256" key="6">
    <source>
        <dbReference type="ARBA" id="ARBA00022694"/>
    </source>
</evidence>
<feature type="binding site" evidence="7">
    <location>
        <position position="120"/>
    </location>
    <ligand>
        <name>S-adenosyl-L-methionine</name>
        <dbReference type="ChEBI" id="CHEBI:59789"/>
    </ligand>
</feature>
<dbReference type="AlphaFoldDB" id="A0A5J6ZE55"/>
<dbReference type="InterPro" id="IPR055361">
    <property type="entry name" value="tRNA_methyltr_TrmB_bact"/>
</dbReference>
<dbReference type="OrthoDB" id="9802090at2"/>
<evidence type="ECO:0000256" key="1">
    <source>
        <dbReference type="ARBA" id="ARBA00000142"/>
    </source>
</evidence>
<organism evidence="8 9">
    <name type="scientific">Buchnera aphidicola</name>
    <name type="common">Aphis gossypii</name>
    <dbReference type="NCBI Taxonomy" id="98785"/>
    <lineage>
        <taxon>Bacteria</taxon>
        <taxon>Pseudomonadati</taxon>
        <taxon>Pseudomonadota</taxon>
        <taxon>Gammaproteobacteria</taxon>
        <taxon>Enterobacterales</taxon>
        <taxon>Erwiniaceae</taxon>
        <taxon>Buchnera</taxon>
    </lineage>
</organism>
<dbReference type="NCBIfam" id="TIGR00091">
    <property type="entry name" value="tRNA (guanosine(46)-N7)-methyltransferase TrmB"/>
    <property type="match status" value="1"/>
</dbReference>
<feature type="binding site" evidence="7">
    <location>
        <position position="143"/>
    </location>
    <ligand>
        <name>S-adenosyl-L-methionine</name>
        <dbReference type="ChEBI" id="CHEBI:59789"/>
    </ligand>
</feature>
<name>A0A5J6ZE55_9GAMM</name>
<keyword evidence="3 7" id="KW-0489">Methyltransferase</keyword>
<dbReference type="PANTHER" id="PTHR23417:SF14">
    <property type="entry name" value="PENTACOTRIPEPTIDE-REPEAT REGION OF PRORP DOMAIN-CONTAINING PROTEIN"/>
    <property type="match status" value="1"/>
</dbReference>
<dbReference type="PROSITE" id="PS51625">
    <property type="entry name" value="SAM_MT_TRMB"/>
    <property type="match status" value="1"/>
</dbReference>
<comment type="subunit">
    <text evidence="7">Monomer.</text>
</comment>
<feature type="binding site" evidence="7">
    <location>
        <position position="93"/>
    </location>
    <ligand>
        <name>S-adenosyl-L-methionine</name>
        <dbReference type="ChEBI" id="CHEBI:59789"/>
    </ligand>
</feature>
<comment type="pathway">
    <text evidence="7">tRNA modification; N(7)-methylguanine-tRNA biosynthesis.</text>
</comment>
<keyword evidence="5 7" id="KW-0949">S-adenosyl-L-methionine</keyword>
<feature type="binding site" evidence="7">
    <location>
        <position position="68"/>
    </location>
    <ligand>
        <name>S-adenosyl-L-methionine</name>
        <dbReference type="ChEBI" id="CHEBI:59789"/>
    </ligand>
</feature>
<evidence type="ECO:0000256" key="3">
    <source>
        <dbReference type="ARBA" id="ARBA00022603"/>
    </source>
</evidence>
<keyword evidence="4 7" id="KW-0808">Transferase</keyword>
<dbReference type="UniPathway" id="UPA00989"/>
<dbReference type="HAMAP" id="MF_01057">
    <property type="entry name" value="tRNA_methyltr_TrmB"/>
    <property type="match status" value="1"/>
</dbReference>
<dbReference type="SUPFAM" id="SSF53335">
    <property type="entry name" value="S-adenosyl-L-methionine-dependent methyltransferases"/>
    <property type="match status" value="1"/>
</dbReference>
<protein>
    <recommendedName>
        <fullName evidence="7">tRNA (guanine-N(7)-)-methyltransferase</fullName>
        <ecNumber evidence="7">2.1.1.33</ecNumber>
    </recommendedName>
    <alternativeName>
        <fullName evidence="7">tRNA (guanine(46)-N(7))-methyltransferase</fullName>
    </alternativeName>
    <alternativeName>
        <fullName evidence="7">tRNA(m7G46)-methyltransferase</fullName>
    </alternativeName>
</protein>
<evidence type="ECO:0000313" key="9">
    <source>
        <dbReference type="Proteomes" id="UP000326914"/>
    </source>
</evidence>
<dbReference type="RefSeq" id="WP_158346818.1">
    <property type="nucleotide sequence ID" value="NZ_CP042426.1"/>
</dbReference>
<dbReference type="Pfam" id="PF02390">
    <property type="entry name" value="Methyltransf_4"/>
    <property type="match status" value="1"/>
</dbReference>
<gene>
    <name evidence="7 8" type="primary">trmB</name>
    <name evidence="8" type="ORF">FQV32_03000</name>
</gene>
<accession>A0A5J6ZE55</accession>
<comment type="caution">
    <text evidence="7">Lacks conserved residue(s) required for the propagation of feature annotation.</text>
</comment>
<dbReference type="InterPro" id="IPR029063">
    <property type="entry name" value="SAM-dependent_MTases_sf"/>
</dbReference>
<feature type="binding site" evidence="7">
    <location>
        <position position="147"/>
    </location>
    <ligand>
        <name>substrate</name>
    </ligand>
</feature>
<feature type="binding site" evidence="7">
    <location>
        <begin position="216"/>
        <end position="219"/>
    </location>
    <ligand>
        <name>substrate</name>
    </ligand>
</feature>
<dbReference type="GO" id="GO:0043527">
    <property type="term" value="C:tRNA methyltransferase complex"/>
    <property type="evidence" value="ECO:0007669"/>
    <property type="project" value="TreeGrafter"/>
</dbReference>
<evidence type="ECO:0000256" key="7">
    <source>
        <dbReference type="HAMAP-Rule" id="MF_01057"/>
    </source>
</evidence>
<evidence type="ECO:0000256" key="4">
    <source>
        <dbReference type="ARBA" id="ARBA00022679"/>
    </source>
</evidence>
<feature type="binding site" evidence="7">
    <location>
        <position position="179"/>
    </location>
    <ligand>
        <name>substrate</name>
    </ligand>
</feature>
<comment type="function">
    <text evidence="2 7">Catalyzes the formation of N(7)-methylguanine at position 46 (m7G46) in tRNA.</text>
</comment>
<evidence type="ECO:0000256" key="2">
    <source>
        <dbReference type="ARBA" id="ARBA00003015"/>
    </source>
</evidence>
<dbReference type="InterPro" id="IPR003358">
    <property type="entry name" value="tRNA_(Gua-N-7)_MeTrfase_Trmb"/>
</dbReference>
<reference evidence="8 9" key="1">
    <citation type="submission" date="2019-07" db="EMBL/GenBank/DDBJ databases">
        <title>Buchnera limit thermal tolerance of host aphids.</title>
        <authorList>
            <person name="Zhang B."/>
            <person name="Moran N."/>
        </authorList>
    </citation>
    <scope>NUCLEOTIDE SEQUENCE [LARGE SCALE GENOMIC DNA]</scope>
    <source>
        <strain evidence="8 9">Ago-UT1</strain>
    </source>
</reference>
<dbReference type="GO" id="GO:0008176">
    <property type="term" value="F:tRNA (guanine(46)-N7)-methyltransferase activity"/>
    <property type="evidence" value="ECO:0007669"/>
    <property type="project" value="UniProtKB-UniRule"/>
</dbReference>